<geneLocation type="plasmid" evidence="2 3">
    <name>unnamed4</name>
</geneLocation>
<protein>
    <submittedName>
        <fullName evidence="2">Peptidase C25 family protein</fullName>
    </submittedName>
</protein>
<dbReference type="InterPro" id="IPR001769">
    <property type="entry name" value="Gingipain"/>
</dbReference>
<gene>
    <name evidence="2" type="ORF">DLJ82_6647</name>
</gene>
<proteinExistence type="predicted"/>
<dbReference type="GO" id="GO:0006508">
    <property type="term" value="P:proteolysis"/>
    <property type="evidence" value="ECO:0007669"/>
    <property type="project" value="InterPro"/>
</dbReference>
<evidence type="ECO:0000259" key="1">
    <source>
        <dbReference type="Pfam" id="PF01364"/>
    </source>
</evidence>
<dbReference type="AlphaFoldDB" id="A0A2Z4YVL2"/>
<sequence>MSSERIDKAIISNRSALIAKYAQAGATAIYKMLEQLVAHDKKRGLIARVFDIDDETVMAGVDGRAVVNAADERSAKDAVDAIQYYHDCDYIMLLDGPDIIPHINLDPPSGLADADVAIPSDLPYASPAAFGRQVNKFLTVTRVVGRLPAAHGETSPQKLIDLIENAIAHTSRPLEDFPANFAITANVWKASTQISLVNLFGDHSGLFLCPDDMHPVIDPSLDKRVHFINCHGASGDWRFYGQLADEYPVAMDSEKVSSVPIKRDALVAAECCYGGELYNYLVLACPMPMCMTYLLRGTAAFVGSTTISYGPSDSNGMADLICQFFLEKALTSGSTGRAFLEARQRFIRTQYMSDPTNAKTIAQFNLYGDPSLVPINAEDSADAPIPKSVADILADQNGRPERKARRVALESIGRSVASISSKAGKRVPEAEADKLAAVDHFKSIAIKLGVAEPVKVFQVTGGPEFRRANKGLANNRRIAVTVVAGERNLGDASAPFYKLVIGHIIGDGIFKVCECESR</sequence>
<dbReference type="Gene3D" id="3.40.50.1460">
    <property type="match status" value="1"/>
</dbReference>
<feature type="domain" description="Gingipain" evidence="1">
    <location>
        <begin position="265"/>
        <end position="373"/>
    </location>
</feature>
<keyword evidence="2" id="KW-0614">Plasmid</keyword>
<evidence type="ECO:0000313" key="2">
    <source>
        <dbReference type="EMBL" id="AXA44618.1"/>
    </source>
</evidence>
<accession>A0A2Z4YVL2</accession>
<dbReference type="Proteomes" id="UP000251166">
    <property type="component" value="Plasmid unnamed4"/>
</dbReference>
<dbReference type="GO" id="GO:0008234">
    <property type="term" value="F:cysteine-type peptidase activity"/>
    <property type="evidence" value="ECO:0007669"/>
    <property type="project" value="InterPro"/>
</dbReference>
<organism evidence="2 3">
    <name type="scientific">Rhizobium leguminosarum</name>
    <dbReference type="NCBI Taxonomy" id="384"/>
    <lineage>
        <taxon>Bacteria</taxon>
        <taxon>Pseudomonadati</taxon>
        <taxon>Pseudomonadota</taxon>
        <taxon>Alphaproteobacteria</taxon>
        <taxon>Hyphomicrobiales</taxon>
        <taxon>Rhizobiaceae</taxon>
        <taxon>Rhizobium/Agrobacterium group</taxon>
        <taxon>Rhizobium</taxon>
    </lineage>
</organism>
<reference evidence="2 3" key="1">
    <citation type="submission" date="2018-07" db="EMBL/GenBank/DDBJ databases">
        <title>Rhizobium leguminosarum strain:ATCC 14479 Genome sequencing and assembly.</title>
        <authorList>
            <person name="Chakraborty R."/>
        </authorList>
    </citation>
    <scope>NUCLEOTIDE SEQUENCE [LARGE SCALE GENOMIC DNA]</scope>
    <source>
        <strain evidence="2 3">ATCC 14479</strain>
        <plasmid evidence="3">Plasmid unnamed4</plasmid>
    </source>
</reference>
<name>A0A2Z4YVL2_RHILE</name>
<dbReference type="Pfam" id="PF01364">
    <property type="entry name" value="Peptidase_C25"/>
    <property type="match status" value="1"/>
</dbReference>
<dbReference type="RefSeq" id="WP_162710397.1">
    <property type="nucleotide sequence ID" value="NZ_CP030764.1"/>
</dbReference>
<dbReference type="EMBL" id="CP030764">
    <property type="protein sequence ID" value="AXA44618.1"/>
    <property type="molecule type" value="Genomic_DNA"/>
</dbReference>
<evidence type="ECO:0000313" key="3">
    <source>
        <dbReference type="Proteomes" id="UP000251166"/>
    </source>
</evidence>